<evidence type="ECO:0000256" key="1">
    <source>
        <dbReference type="SAM" id="MobiDB-lite"/>
    </source>
</evidence>
<protein>
    <submittedName>
        <fullName evidence="2">Uncharacterized protein</fullName>
    </submittedName>
</protein>
<feature type="region of interest" description="Disordered" evidence="1">
    <location>
        <begin position="46"/>
        <end position="65"/>
    </location>
</feature>
<proteinExistence type="predicted"/>
<sequence>MDLDPMINASEDENTYSDYDNRPIRPMDQDALNEALARLPILIDEDDLTRNSDPNTSIKSRRQPVLAYSTRRKNFSGVNINQTVLNVTGTPTNNNKRKLGGCTPMNKFIKR</sequence>
<name>A0A819UFU2_9BILA</name>
<evidence type="ECO:0000313" key="3">
    <source>
        <dbReference type="Proteomes" id="UP000663874"/>
    </source>
</evidence>
<dbReference type="Proteomes" id="UP000663874">
    <property type="component" value="Unassembled WGS sequence"/>
</dbReference>
<organism evidence="2 3">
    <name type="scientific">Rotaria sordida</name>
    <dbReference type="NCBI Taxonomy" id="392033"/>
    <lineage>
        <taxon>Eukaryota</taxon>
        <taxon>Metazoa</taxon>
        <taxon>Spiralia</taxon>
        <taxon>Gnathifera</taxon>
        <taxon>Rotifera</taxon>
        <taxon>Eurotatoria</taxon>
        <taxon>Bdelloidea</taxon>
        <taxon>Philodinida</taxon>
        <taxon>Philodinidae</taxon>
        <taxon>Rotaria</taxon>
    </lineage>
</organism>
<accession>A0A819UFU2</accession>
<dbReference type="EMBL" id="CAJOBE010009845">
    <property type="protein sequence ID" value="CAF4094340.1"/>
    <property type="molecule type" value="Genomic_DNA"/>
</dbReference>
<reference evidence="2" key="1">
    <citation type="submission" date="2021-02" db="EMBL/GenBank/DDBJ databases">
        <authorList>
            <person name="Nowell W R."/>
        </authorList>
    </citation>
    <scope>NUCLEOTIDE SEQUENCE</scope>
</reference>
<gene>
    <name evidence="2" type="ORF">FNK824_LOCUS31067</name>
</gene>
<dbReference type="AlphaFoldDB" id="A0A819UFU2"/>
<evidence type="ECO:0000313" key="2">
    <source>
        <dbReference type="EMBL" id="CAF4094340.1"/>
    </source>
</evidence>
<comment type="caution">
    <text evidence="2">The sequence shown here is derived from an EMBL/GenBank/DDBJ whole genome shotgun (WGS) entry which is preliminary data.</text>
</comment>
<feature type="region of interest" description="Disordered" evidence="1">
    <location>
        <begin position="1"/>
        <end position="25"/>
    </location>
</feature>